<reference evidence="3" key="1">
    <citation type="journal article" date="2011" name="Nat. Genet.">
        <title>The Arabidopsis lyrata genome sequence and the basis of rapid genome size change.</title>
        <authorList>
            <person name="Hu T.T."/>
            <person name="Pattyn P."/>
            <person name="Bakker E.G."/>
            <person name="Cao J."/>
            <person name="Cheng J.-F."/>
            <person name="Clark R.M."/>
            <person name="Fahlgren N."/>
            <person name="Fawcett J.A."/>
            <person name="Grimwood J."/>
            <person name="Gundlach H."/>
            <person name="Haberer G."/>
            <person name="Hollister J.D."/>
            <person name="Ossowski S."/>
            <person name="Ottilar R.P."/>
            <person name="Salamov A.A."/>
            <person name="Schneeberger K."/>
            <person name="Spannagl M."/>
            <person name="Wang X."/>
            <person name="Yang L."/>
            <person name="Nasrallah M.E."/>
            <person name="Bergelson J."/>
            <person name="Carrington J.C."/>
            <person name="Gaut B.S."/>
            <person name="Schmutz J."/>
            <person name="Mayer K.F.X."/>
            <person name="Van de Peer Y."/>
            <person name="Grigoriev I.V."/>
            <person name="Nordborg M."/>
            <person name="Weigel D."/>
            <person name="Guo Y.-L."/>
        </authorList>
    </citation>
    <scope>NUCLEOTIDE SEQUENCE [LARGE SCALE GENOMIC DNA]</scope>
    <source>
        <strain evidence="3">cv. MN47</strain>
    </source>
</reference>
<evidence type="ECO:0000313" key="3">
    <source>
        <dbReference type="Proteomes" id="UP000008694"/>
    </source>
</evidence>
<keyword evidence="3" id="KW-1185">Reference proteome</keyword>
<dbReference type="Gramene" id="Al_scaffold_0008_1753">
    <property type="protein sequence ID" value="Al_scaffold_0008_1753"/>
    <property type="gene ID" value="Al_scaffold_0008_1753"/>
</dbReference>
<name>D7MT03_ARALL</name>
<dbReference type="Gene3D" id="3.80.10.10">
    <property type="entry name" value="Ribonuclease Inhibitor"/>
    <property type="match status" value="1"/>
</dbReference>
<dbReference type="InterPro" id="IPR050232">
    <property type="entry name" value="FBL13/AtMIF1-like"/>
</dbReference>
<dbReference type="InterPro" id="IPR032675">
    <property type="entry name" value="LRR_dom_sf"/>
</dbReference>
<dbReference type="PANTHER" id="PTHR31900">
    <property type="entry name" value="F-BOX/RNI SUPERFAMILY PROTEIN-RELATED"/>
    <property type="match status" value="1"/>
</dbReference>
<sequence length="418" mass="47630">MVPTLSDPGKKSGLDEFLVSEQNWLYRTFRFFDSDRVSCIHKLKLAINGNGDGVDDTSYIKSWIDAAVKRKVQHLRVMWFVKYGEMPLSFYVCETLVSLNLVCVALDDVEFVSFPRLKTMHLLCVRLSKDAAFERFISCCPVLEDLRIAGCVNEPLSFRVHSQSLKRLIIGRGNLTHQVDSVPGVVIDAPQLCCLRIIDHVSKSFIVNNLEYNAKLEVNITFGLKVSDEESISSGRSLIHSFLSGILKVGDLTINSDTLKIIYDYSKSESLPQFGYMSRLCVSVMAQYLTWLEPFLKSCPNLRSLVLVLLTYHFILFDPLFFPRQFPNSLPERMNQINFSCVPKCLQSSVEFVDLKFQISGPVTEMKMKLVRYFLENSAILKKLTLHMYSNSTEDEILTKLLQIPRASTKCEVVIVIK</sequence>
<dbReference type="InterPro" id="IPR055411">
    <property type="entry name" value="LRR_FXL15/At3g58940/PEG3-like"/>
</dbReference>
<dbReference type="SMART" id="SM00579">
    <property type="entry name" value="FBD"/>
    <property type="match status" value="1"/>
</dbReference>
<dbReference type="AlphaFoldDB" id="D7MT03"/>
<dbReference type="EMBL" id="GL348720">
    <property type="protein sequence ID" value="EFH40513.1"/>
    <property type="molecule type" value="Genomic_DNA"/>
</dbReference>
<dbReference type="Pfam" id="PF08387">
    <property type="entry name" value="FBD"/>
    <property type="match status" value="1"/>
</dbReference>
<accession>D7MT03</accession>
<dbReference type="Pfam" id="PF24758">
    <property type="entry name" value="LRR_At5g56370"/>
    <property type="match status" value="1"/>
</dbReference>
<dbReference type="PANTHER" id="PTHR31900:SF25">
    <property type="entry name" value="FBD DOMAIN-CONTAINING PROTEIN"/>
    <property type="match status" value="1"/>
</dbReference>
<evidence type="ECO:0000259" key="1">
    <source>
        <dbReference type="SMART" id="SM00579"/>
    </source>
</evidence>
<dbReference type="HOGENOM" id="CLU_010721_1_3_1"/>
<dbReference type="Proteomes" id="UP000008694">
    <property type="component" value="Unassembled WGS sequence"/>
</dbReference>
<protein>
    <submittedName>
        <fullName evidence="2">Predicted protein</fullName>
    </submittedName>
</protein>
<evidence type="ECO:0000313" key="2">
    <source>
        <dbReference type="EMBL" id="EFH40513.1"/>
    </source>
</evidence>
<feature type="domain" description="FBD" evidence="1">
    <location>
        <begin position="344"/>
        <end position="416"/>
    </location>
</feature>
<dbReference type="InterPro" id="IPR006566">
    <property type="entry name" value="FBD"/>
</dbReference>
<gene>
    <name evidence="2" type="ORF">ARALYDRAFT_684933</name>
</gene>
<proteinExistence type="predicted"/>
<dbReference type="SUPFAM" id="SSF52047">
    <property type="entry name" value="RNI-like"/>
    <property type="match status" value="1"/>
</dbReference>
<organism evidence="3">
    <name type="scientific">Arabidopsis lyrata subsp. lyrata</name>
    <name type="common">Lyre-leaved rock-cress</name>
    <dbReference type="NCBI Taxonomy" id="81972"/>
    <lineage>
        <taxon>Eukaryota</taxon>
        <taxon>Viridiplantae</taxon>
        <taxon>Streptophyta</taxon>
        <taxon>Embryophyta</taxon>
        <taxon>Tracheophyta</taxon>
        <taxon>Spermatophyta</taxon>
        <taxon>Magnoliopsida</taxon>
        <taxon>eudicotyledons</taxon>
        <taxon>Gunneridae</taxon>
        <taxon>Pentapetalae</taxon>
        <taxon>rosids</taxon>
        <taxon>malvids</taxon>
        <taxon>Brassicales</taxon>
        <taxon>Brassicaceae</taxon>
        <taxon>Camelineae</taxon>
        <taxon>Arabidopsis</taxon>
    </lineage>
</organism>